<dbReference type="EMBL" id="MVGC01000611">
    <property type="protein sequence ID" value="RJE18166.1"/>
    <property type="molecule type" value="Genomic_DNA"/>
</dbReference>
<feature type="region of interest" description="Disordered" evidence="8">
    <location>
        <begin position="434"/>
        <end position="520"/>
    </location>
</feature>
<dbReference type="PROSITE" id="PS51914">
    <property type="entry name" value="MRH"/>
    <property type="match status" value="1"/>
</dbReference>
<evidence type="ECO:0000256" key="1">
    <source>
        <dbReference type="ARBA" id="ARBA00004367"/>
    </source>
</evidence>
<evidence type="ECO:0000256" key="6">
    <source>
        <dbReference type="ARBA" id="ARBA00023157"/>
    </source>
</evidence>
<evidence type="ECO:0000256" key="5">
    <source>
        <dbReference type="ARBA" id="ARBA00022824"/>
    </source>
</evidence>
<dbReference type="SUPFAM" id="SSF50911">
    <property type="entry name" value="Mannose 6-phosphate receptor domain"/>
    <property type="match status" value="1"/>
</dbReference>
<evidence type="ECO:0000259" key="10">
    <source>
        <dbReference type="PROSITE" id="PS51914"/>
    </source>
</evidence>
<organism evidence="11 12">
    <name type="scientific">Aspergillus sclerotialis</name>
    <dbReference type="NCBI Taxonomy" id="2070753"/>
    <lineage>
        <taxon>Eukaryota</taxon>
        <taxon>Fungi</taxon>
        <taxon>Dikarya</taxon>
        <taxon>Ascomycota</taxon>
        <taxon>Pezizomycotina</taxon>
        <taxon>Eurotiomycetes</taxon>
        <taxon>Eurotiomycetidae</taxon>
        <taxon>Eurotiales</taxon>
        <taxon>Aspergillaceae</taxon>
        <taxon>Aspergillus</taxon>
        <taxon>Aspergillus subgen. Polypaecilum</taxon>
    </lineage>
</organism>
<protein>
    <recommendedName>
        <fullName evidence="7">Endoplasmic reticulum lectin</fullName>
    </recommendedName>
    <alternativeName>
        <fullName evidence="7">Protein OS-9 homolog</fullName>
    </alternativeName>
</protein>
<evidence type="ECO:0000256" key="4">
    <source>
        <dbReference type="ARBA" id="ARBA00022734"/>
    </source>
</evidence>
<feature type="compositionally biased region" description="Basic and acidic residues" evidence="8">
    <location>
        <begin position="450"/>
        <end position="468"/>
    </location>
</feature>
<dbReference type="Proteomes" id="UP000266188">
    <property type="component" value="Unassembled WGS sequence"/>
</dbReference>
<comment type="subcellular location">
    <subcellularLocation>
        <location evidence="1 7">Endoplasmic reticulum membrane</location>
        <topology evidence="1 7">Peripheral membrane protein</topology>
        <orientation evidence="1 7">Lumenal side</orientation>
    </subcellularLocation>
</comment>
<comment type="caution">
    <text evidence="11">The sequence shown here is derived from an EMBL/GenBank/DDBJ whole genome shotgun (WGS) entry which is preliminary data.</text>
</comment>
<evidence type="ECO:0000256" key="9">
    <source>
        <dbReference type="SAM" id="SignalP"/>
    </source>
</evidence>
<evidence type="ECO:0000256" key="8">
    <source>
        <dbReference type="SAM" id="MobiDB-lite"/>
    </source>
</evidence>
<evidence type="ECO:0000313" key="11">
    <source>
        <dbReference type="EMBL" id="RJE18166.1"/>
    </source>
</evidence>
<gene>
    <name evidence="11" type="ORF">PHISCL_09502</name>
</gene>
<evidence type="ECO:0000256" key="7">
    <source>
        <dbReference type="RuleBase" id="RU369099"/>
    </source>
</evidence>
<feature type="signal peptide" evidence="9">
    <location>
        <begin position="1"/>
        <end position="23"/>
    </location>
</feature>
<dbReference type="Pfam" id="PF07915">
    <property type="entry name" value="PRKCSH"/>
    <property type="match status" value="1"/>
</dbReference>
<keyword evidence="3 9" id="KW-0732">Signal</keyword>
<dbReference type="InterPro" id="IPR045149">
    <property type="entry name" value="OS-9-like"/>
</dbReference>
<dbReference type="OrthoDB" id="448954at2759"/>
<comment type="similarity">
    <text evidence="2 7">Belongs to the OS-9 family.</text>
</comment>
<evidence type="ECO:0000256" key="3">
    <source>
        <dbReference type="ARBA" id="ARBA00022729"/>
    </source>
</evidence>
<dbReference type="InterPro" id="IPR012913">
    <property type="entry name" value="OS9-like_dom"/>
</dbReference>
<dbReference type="PANTHER" id="PTHR15414">
    <property type="entry name" value="OS-9-RELATED"/>
    <property type="match status" value="1"/>
</dbReference>
<dbReference type="InterPro" id="IPR009011">
    <property type="entry name" value="Man6P_isomerase_rcpt-bd_dom_sf"/>
</dbReference>
<dbReference type="AlphaFoldDB" id="A0A3A2Z5S7"/>
<keyword evidence="5 7" id="KW-0256">Endoplasmic reticulum</keyword>
<dbReference type="GO" id="GO:0030968">
    <property type="term" value="P:endoplasmic reticulum unfolded protein response"/>
    <property type="evidence" value="ECO:0007669"/>
    <property type="project" value="UniProtKB-UniRule"/>
</dbReference>
<sequence length="520" mass="59071">MGRLTRAITPFLALSFATSGAWAGKRAFSIHDDLLAFPQFHIYLSEEHILESDAKEILQRQAGSDVHDQHVQKRQAQVYLGDKEDSTKQGNQDIHGEQGYTYEQMILGDQRYLCQIPHVELGDNTTAQGQETNKTDEKTELARATDRGLELLHEMEDKCLYYISGWWSYSFCYNKQIKQFHALPSGSGIPTYPPIEDSTTHSFVLGRFPRDDDDDLDTEKKTTTDLAELQTKGGTRYLVQRLAGGTRCDLTGRERRVEVQFHCHPQSTDRIGWIKELTTCSYLMVIYTPRLCNDVAFLPPRQEEVHAIECREVISPDDVVEWEKAREYQKLQNLVDSAESELPIVGGIEVGAQKLVGKEGKQIEKGRVASAGEQRVEVVARSENGEVQRLSKEELKKYDLDAEKVEQLRKRLEDLANGKDWTLEVVESNGELGLRGIVDTDDEDDTQGSDGKDEQADKTGKARVEKETQATQALSEQQKKQQKDQEAQQERAEPRQEEEQMNPADDNIEEGSEEVYKDEL</sequence>
<reference evidence="12" key="1">
    <citation type="submission" date="2017-02" db="EMBL/GenBank/DDBJ databases">
        <authorList>
            <person name="Tafer H."/>
            <person name="Lopandic K."/>
        </authorList>
    </citation>
    <scope>NUCLEOTIDE SEQUENCE [LARGE SCALE GENOMIC DNA]</scope>
    <source>
        <strain evidence="12">CBS 366.77</strain>
    </source>
</reference>
<dbReference type="InterPro" id="IPR044865">
    <property type="entry name" value="MRH_dom"/>
</dbReference>
<name>A0A3A2Z5S7_9EURO</name>
<evidence type="ECO:0000256" key="2">
    <source>
        <dbReference type="ARBA" id="ARBA00009918"/>
    </source>
</evidence>
<dbReference type="Gene3D" id="2.70.130.10">
    <property type="entry name" value="Mannose-6-phosphate receptor binding domain"/>
    <property type="match status" value="1"/>
</dbReference>
<feature type="domain" description="MRH" evidence="10">
    <location>
        <begin position="157"/>
        <end position="294"/>
    </location>
</feature>
<dbReference type="GO" id="GO:0005789">
    <property type="term" value="C:endoplasmic reticulum membrane"/>
    <property type="evidence" value="ECO:0007669"/>
    <property type="project" value="UniProtKB-SubCell"/>
</dbReference>
<keyword evidence="6" id="KW-1015">Disulfide bond</keyword>
<dbReference type="GO" id="GO:0030246">
    <property type="term" value="F:carbohydrate binding"/>
    <property type="evidence" value="ECO:0007669"/>
    <property type="project" value="UniProtKB-UniRule"/>
</dbReference>
<dbReference type="STRING" id="2070753.A0A3A2Z5S7"/>
<evidence type="ECO:0000313" key="12">
    <source>
        <dbReference type="Proteomes" id="UP000266188"/>
    </source>
</evidence>
<comment type="function">
    <text evidence="7">Lectin involved in the quality control of the secretory pathway. As a member of the endoplasmic reticulum-associated degradation lumenal (ERAD-L) surveillance system, targets misfolded endoplasmic reticulum lumenal glycoproteins for degradation.</text>
</comment>
<feature type="chain" id="PRO_5017328115" description="Endoplasmic reticulum lectin" evidence="9">
    <location>
        <begin position="24"/>
        <end position="520"/>
    </location>
</feature>
<keyword evidence="12" id="KW-1185">Reference proteome</keyword>
<feature type="compositionally biased region" description="Basic and acidic residues" evidence="8">
    <location>
        <begin position="477"/>
        <end position="498"/>
    </location>
</feature>
<proteinExistence type="inferred from homology"/>
<keyword evidence="7" id="KW-0472">Membrane</keyword>
<dbReference type="PANTHER" id="PTHR15414:SF0">
    <property type="entry name" value="ENDOPLASMIC RETICULUM LECTIN 1"/>
    <property type="match status" value="1"/>
</dbReference>
<dbReference type="GO" id="GO:0005788">
    <property type="term" value="C:endoplasmic reticulum lumen"/>
    <property type="evidence" value="ECO:0007669"/>
    <property type="project" value="UniProtKB-UniRule"/>
</dbReference>
<accession>A0A3A2Z5S7</accession>
<keyword evidence="4 7" id="KW-0430">Lectin</keyword>
<dbReference type="GO" id="GO:0030970">
    <property type="term" value="P:retrograde protein transport, ER to cytosol"/>
    <property type="evidence" value="ECO:0007669"/>
    <property type="project" value="TreeGrafter"/>
</dbReference>